<dbReference type="Gene3D" id="3.30.710.10">
    <property type="entry name" value="Potassium Channel Kv1.1, Chain A"/>
    <property type="match status" value="1"/>
</dbReference>
<proteinExistence type="predicted"/>
<dbReference type="PROSITE" id="PS50097">
    <property type="entry name" value="BTB"/>
    <property type="match status" value="1"/>
</dbReference>
<organism evidence="2 3">
    <name type="scientific">Rickenella mellea</name>
    <dbReference type="NCBI Taxonomy" id="50990"/>
    <lineage>
        <taxon>Eukaryota</taxon>
        <taxon>Fungi</taxon>
        <taxon>Dikarya</taxon>
        <taxon>Basidiomycota</taxon>
        <taxon>Agaricomycotina</taxon>
        <taxon>Agaricomycetes</taxon>
        <taxon>Hymenochaetales</taxon>
        <taxon>Rickenellaceae</taxon>
        <taxon>Rickenella</taxon>
    </lineage>
</organism>
<dbReference type="VEuPathDB" id="FungiDB:BD410DRAFT_783730"/>
<dbReference type="Pfam" id="PF00651">
    <property type="entry name" value="BTB"/>
    <property type="match status" value="1"/>
</dbReference>
<dbReference type="InterPro" id="IPR011333">
    <property type="entry name" value="SKP1/BTB/POZ_sf"/>
</dbReference>
<dbReference type="OrthoDB" id="3266199at2759"/>
<dbReference type="EMBL" id="ML170161">
    <property type="protein sequence ID" value="TDL26638.1"/>
    <property type="molecule type" value="Genomic_DNA"/>
</dbReference>
<dbReference type="SMART" id="SM00225">
    <property type="entry name" value="BTB"/>
    <property type="match status" value="1"/>
</dbReference>
<evidence type="ECO:0000259" key="1">
    <source>
        <dbReference type="PROSITE" id="PS50097"/>
    </source>
</evidence>
<dbReference type="InterPro" id="IPR000210">
    <property type="entry name" value="BTB/POZ_dom"/>
</dbReference>
<sequence length="296" mass="33744">MSNSVSTKTHSEDNRASDNYHPSYSFPSADIVLLSNDGVKFRVHSSILATASKFFHDMFGMPRSAAENPDDALPMGESSKVISTLLDIIYPHDADPFLPSVSFKFLRRLLTSAEKYDLARVNHYVRLLTKTEPFLSRPLEVYALACTFGWDEDTHKLSLQTLNVDLSSPAYVDVLKSMDSASLHKILQLRWEIKGEVLKVVQKFEDADISEMWGCGCSEAGDLVSTDDYEFFENFIRSELDKYPDGSSLRCQRFWYDGLERLWDIKCHQCDKPVLERRGVETAVISALDQIHFKYN</sequence>
<reference evidence="2 3" key="1">
    <citation type="submission" date="2018-06" db="EMBL/GenBank/DDBJ databases">
        <title>A transcriptomic atlas of mushroom development highlights an independent origin of complex multicellularity.</title>
        <authorList>
            <consortium name="DOE Joint Genome Institute"/>
            <person name="Krizsan K."/>
            <person name="Almasi E."/>
            <person name="Merenyi Z."/>
            <person name="Sahu N."/>
            <person name="Viragh M."/>
            <person name="Koszo T."/>
            <person name="Mondo S."/>
            <person name="Kiss B."/>
            <person name="Balint B."/>
            <person name="Kues U."/>
            <person name="Barry K."/>
            <person name="Hegedus J.C."/>
            <person name="Henrissat B."/>
            <person name="Johnson J."/>
            <person name="Lipzen A."/>
            <person name="Ohm R."/>
            <person name="Nagy I."/>
            <person name="Pangilinan J."/>
            <person name="Yan J."/>
            <person name="Xiong Y."/>
            <person name="Grigoriev I.V."/>
            <person name="Hibbett D.S."/>
            <person name="Nagy L.G."/>
        </authorList>
    </citation>
    <scope>NUCLEOTIDE SEQUENCE [LARGE SCALE GENOMIC DNA]</scope>
    <source>
        <strain evidence="2 3">SZMC22713</strain>
    </source>
</reference>
<dbReference type="SUPFAM" id="SSF54695">
    <property type="entry name" value="POZ domain"/>
    <property type="match status" value="1"/>
</dbReference>
<dbReference type="Proteomes" id="UP000294933">
    <property type="component" value="Unassembled WGS sequence"/>
</dbReference>
<feature type="domain" description="BTB" evidence="1">
    <location>
        <begin position="29"/>
        <end position="90"/>
    </location>
</feature>
<gene>
    <name evidence="2" type="ORF">BD410DRAFT_783730</name>
</gene>
<dbReference type="AlphaFoldDB" id="A0A4Y7QHF2"/>
<evidence type="ECO:0000313" key="2">
    <source>
        <dbReference type="EMBL" id="TDL26638.1"/>
    </source>
</evidence>
<keyword evidence="3" id="KW-1185">Reference proteome</keyword>
<accession>A0A4Y7QHF2</accession>
<protein>
    <recommendedName>
        <fullName evidence="1">BTB domain-containing protein</fullName>
    </recommendedName>
</protein>
<evidence type="ECO:0000313" key="3">
    <source>
        <dbReference type="Proteomes" id="UP000294933"/>
    </source>
</evidence>
<name>A0A4Y7QHF2_9AGAM</name>